<keyword evidence="1" id="KW-1133">Transmembrane helix</keyword>
<comment type="caution">
    <text evidence="2">The sequence shown here is derived from an EMBL/GenBank/DDBJ whole genome shotgun (WGS) entry which is preliminary data.</text>
</comment>
<dbReference type="EMBL" id="VSRR010105240">
    <property type="protein sequence ID" value="MPC96268.1"/>
    <property type="molecule type" value="Genomic_DNA"/>
</dbReference>
<keyword evidence="1" id="KW-0472">Membrane</keyword>
<evidence type="ECO:0000313" key="2">
    <source>
        <dbReference type="EMBL" id="MPC96268.1"/>
    </source>
</evidence>
<sequence>MIDAHGEVVVVVAVLVVVVVVVVVVEPCLCAAITLPPPAPSLPPGEVALCRCFPAKHSLFFRFLHQFMGLASGDLSPEGN</sequence>
<name>A0A5B7JT53_PORTR</name>
<feature type="transmembrane region" description="Helical" evidence="1">
    <location>
        <begin position="7"/>
        <end position="25"/>
    </location>
</feature>
<dbReference type="Proteomes" id="UP000324222">
    <property type="component" value="Unassembled WGS sequence"/>
</dbReference>
<reference evidence="2 3" key="1">
    <citation type="submission" date="2019-05" db="EMBL/GenBank/DDBJ databases">
        <title>Another draft genome of Portunus trituberculatus and its Hox gene families provides insights of decapod evolution.</title>
        <authorList>
            <person name="Jeong J.-H."/>
            <person name="Song I."/>
            <person name="Kim S."/>
            <person name="Choi T."/>
            <person name="Kim D."/>
            <person name="Ryu S."/>
            <person name="Kim W."/>
        </authorList>
    </citation>
    <scope>NUCLEOTIDE SEQUENCE [LARGE SCALE GENOMIC DNA]</scope>
    <source>
        <tissue evidence="2">Muscle</tissue>
    </source>
</reference>
<dbReference type="AlphaFoldDB" id="A0A5B7JT53"/>
<protein>
    <submittedName>
        <fullName evidence="2">Uncharacterized protein</fullName>
    </submittedName>
</protein>
<evidence type="ECO:0000256" key="1">
    <source>
        <dbReference type="SAM" id="Phobius"/>
    </source>
</evidence>
<keyword evidence="3" id="KW-1185">Reference proteome</keyword>
<evidence type="ECO:0000313" key="3">
    <source>
        <dbReference type="Proteomes" id="UP000324222"/>
    </source>
</evidence>
<organism evidence="2 3">
    <name type="scientific">Portunus trituberculatus</name>
    <name type="common">Swimming crab</name>
    <name type="synonym">Neptunus trituberculatus</name>
    <dbReference type="NCBI Taxonomy" id="210409"/>
    <lineage>
        <taxon>Eukaryota</taxon>
        <taxon>Metazoa</taxon>
        <taxon>Ecdysozoa</taxon>
        <taxon>Arthropoda</taxon>
        <taxon>Crustacea</taxon>
        <taxon>Multicrustacea</taxon>
        <taxon>Malacostraca</taxon>
        <taxon>Eumalacostraca</taxon>
        <taxon>Eucarida</taxon>
        <taxon>Decapoda</taxon>
        <taxon>Pleocyemata</taxon>
        <taxon>Brachyura</taxon>
        <taxon>Eubrachyura</taxon>
        <taxon>Portunoidea</taxon>
        <taxon>Portunidae</taxon>
        <taxon>Portuninae</taxon>
        <taxon>Portunus</taxon>
    </lineage>
</organism>
<accession>A0A5B7JT53</accession>
<gene>
    <name evidence="2" type="ORF">E2C01_091517</name>
</gene>
<keyword evidence="1" id="KW-0812">Transmembrane</keyword>
<proteinExistence type="predicted"/>